<feature type="chain" id="PRO_5034654004" evidence="1">
    <location>
        <begin position="20"/>
        <end position="231"/>
    </location>
</feature>
<dbReference type="SUPFAM" id="SSF56925">
    <property type="entry name" value="OMPA-like"/>
    <property type="match status" value="1"/>
</dbReference>
<dbReference type="InterPro" id="IPR025665">
    <property type="entry name" value="Beta-barrel_OMP_2"/>
</dbReference>
<feature type="domain" description="Outer membrane protein beta-barrel" evidence="2">
    <location>
        <begin position="19"/>
        <end position="207"/>
    </location>
</feature>
<sequence length="231" mass="25734">MKKLVLFVMLIMCVVSVNAQQWSLTPELGMTAIKRGGDKFVYFGGNYDWSPRFKGGIGVEYSFKPGWFALKSGLYFTQRGYSESYFKTPEAGDPNEPDAGVVNMKVKRNFLQVPLLADFSFRLSDDVRLHLAAGPYIAASLSDRMSTYYTGYKSYGEGGYGSWGGSENTIKVQGYNAFDWGLSFQAGIEVKQLVANIGYDASLGKEFEYGKTDLKFHTISLSIGYKFKLGK</sequence>
<name>A0A8G2BZ08_9BACT</name>
<comment type="caution">
    <text evidence="3">The sequence shown here is derived from an EMBL/GenBank/DDBJ whole genome shotgun (WGS) entry which is preliminary data.</text>
</comment>
<dbReference type="Pfam" id="PF13568">
    <property type="entry name" value="OMP_b-brl_2"/>
    <property type="match status" value="1"/>
</dbReference>
<proteinExistence type="predicted"/>
<feature type="signal peptide" evidence="1">
    <location>
        <begin position="1"/>
        <end position="19"/>
    </location>
</feature>
<evidence type="ECO:0000256" key="1">
    <source>
        <dbReference type="SAM" id="SignalP"/>
    </source>
</evidence>
<keyword evidence="4" id="KW-1185">Reference proteome</keyword>
<protein>
    <submittedName>
        <fullName evidence="3">Outer membrane protein beta-barrel domain-containing protein</fullName>
    </submittedName>
</protein>
<organism evidence="3 4">
    <name type="scientific">Parabacteroides chinchillae</name>
    <dbReference type="NCBI Taxonomy" id="871327"/>
    <lineage>
        <taxon>Bacteria</taxon>
        <taxon>Pseudomonadati</taxon>
        <taxon>Bacteroidota</taxon>
        <taxon>Bacteroidia</taxon>
        <taxon>Bacteroidales</taxon>
        <taxon>Tannerellaceae</taxon>
        <taxon>Parabacteroides</taxon>
    </lineage>
</organism>
<dbReference type="AlphaFoldDB" id="A0A8G2BZ08"/>
<evidence type="ECO:0000259" key="2">
    <source>
        <dbReference type="Pfam" id="PF13568"/>
    </source>
</evidence>
<accession>A0A8G2BZ08</accession>
<keyword evidence="1" id="KW-0732">Signal</keyword>
<dbReference type="EMBL" id="FNVS01000025">
    <property type="protein sequence ID" value="SEG26711.1"/>
    <property type="molecule type" value="Genomic_DNA"/>
</dbReference>
<dbReference type="InterPro" id="IPR011250">
    <property type="entry name" value="OMP/PagP_B-barrel"/>
</dbReference>
<dbReference type="RefSeq" id="WP_103984402.1">
    <property type="nucleotide sequence ID" value="NZ_FNVS01000025.1"/>
</dbReference>
<evidence type="ECO:0000313" key="4">
    <source>
        <dbReference type="Proteomes" id="UP000236725"/>
    </source>
</evidence>
<gene>
    <name evidence="3" type="ORF">SAMN05444001_12518</name>
</gene>
<evidence type="ECO:0000313" key="3">
    <source>
        <dbReference type="EMBL" id="SEG26711.1"/>
    </source>
</evidence>
<dbReference type="Proteomes" id="UP000236725">
    <property type="component" value="Unassembled WGS sequence"/>
</dbReference>
<reference evidence="3 4" key="1">
    <citation type="submission" date="2016-10" db="EMBL/GenBank/DDBJ databases">
        <authorList>
            <person name="Varghese N."/>
            <person name="Submissions S."/>
        </authorList>
    </citation>
    <scope>NUCLEOTIDE SEQUENCE [LARGE SCALE GENOMIC DNA]</scope>
    <source>
        <strain evidence="3 4">DSM 29073</strain>
    </source>
</reference>